<reference evidence="2 3" key="1">
    <citation type="submission" date="2018-11" db="EMBL/GenBank/DDBJ databases">
        <title>Genome assembly of Steccherinum ochraceum LE-BIN_3174, the white-rot fungus of the Steccherinaceae family (The Residual Polyporoid clade, Polyporales, Basidiomycota).</title>
        <authorList>
            <person name="Fedorova T.V."/>
            <person name="Glazunova O.A."/>
            <person name="Landesman E.O."/>
            <person name="Moiseenko K.V."/>
            <person name="Psurtseva N.V."/>
            <person name="Savinova O.S."/>
            <person name="Shakhova N.V."/>
            <person name="Tyazhelova T.V."/>
            <person name="Vasina D.V."/>
        </authorList>
    </citation>
    <scope>NUCLEOTIDE SEQUENCE [LARGE SCALE GENOMIC DNA]</scope>
    <source>
        <strain evidence="2 3">LE-BIN_3174</strain>
    </source>
</reference>
<dbReference type="PROSITE" id="PS50181">
    <property type="entry name" value="FBOX"/>
    <property type="match status" value="1"/>
</dbReference>
<dbReference type="SUPFAM" id="SSF52047">
    <property type="entry name" value="RNI-like"/>
    <property type="match status" value="1"/>
</dbReference>
<dbReference type="InterPro" id="IPR032675">
    <property type="entry name" value="LRR_dom_sf"/>
</dbReference>
<dbReference type="InterPro" id="IPR036047">
    <property type="entry name" value="F-box-like_dom_sf"/>
</dbReference>
<sequence>MAQTPHPYRDHVFRVEAQSNTNKPWHLSIVDVGENSVRRETPISRLPTEILQEVFCLVAEDDVESSLRHFRLGQVCQRWRAAALGCRKLWSRIVVHDHKPCIDAVRCMIGRSEGAPLEVYLNQSVNSASLADLQNPRDDEDIVIYQPRGAVYAILNELPRIRSLHLALSNSTYIDYKDLLTVYTEKLKVLTMTLVDTAFNQYHTSRQSFPATTLNFPMLSNLSMTKFDTLYALSVAAHASSSLKHLKIHVPHHLAENPSTAEALLSALQRMTRLVTLDLGNWILPSTLPPPKDQRLVACRSLTSLRLAGRVSHINWLLRHIHLPPTVSIDLALFDHSSTEAQFRELGDHLRESFFISVHSAEGGLAPPLSHAGCFSASCLGRKGNMLLFMLSSSQAVIQHHFAAYAVESSGFGGHDDTEQEEIEFEVMRDRVQRIPRVGERTLVLRMHDELTWMSQADSVETIWNTFPLYEVHTLSLFGVPLSTSSSKLEANLFTTFLNFVAPMTSVESLVVRGWESIWLKKLLVPDTFADNRIKWTTHISFPALQNLTLINAHKNHSASFDKEGKALRDVFSDRNEKSRIRNLYLLDYGNTDIVPLRLWMFFMRCVCDGIEQW</sequence>
<feature type="domain" description="F-box" evidence="1">
    <location>
        <begin position="40"/>
        <end position="93"/>
    </location>
</feature>
<dbReference type="Gene3D" id="3.80.10.10">
    <property type="entry name" value="Ribonuclease Inhibitor"/>
    <property type="match status" value="1"/>
</dbReference>
<dbReference type="InterPro" id="IPR001810">
    <property type="entry name" value="F-box_dom"/>
</dbReference>
<dbReference type="PANTHER" id="PTHR38926:SF5">
    <property type="entry name" value="F-BOX AND LEUCINE-RICH REPEAT PROTEIN 6"/>
    <property type="match status" value="1"/>
</dbReference>
<dbReference type="EMBL" id="RWJN01000163">
    <property type="protein sequence ID" value="TCD65809.1"/>
    <property type="molecule type" value="Genomic_DNA"/>
</dbReference>
<evidence type="ECO:0000313" key="2">
    <source>
        <dbReference type="EMBL" id="TCD65809.1"/>
    </source>
</evidence>
<dbReference type="Proteomes" id="UP000292702">
    <property type="component" value="Unassembled WGS sequence"/>
</dbReference>
<dbReference type="AlphaFoldDB" id="A0A4R0RL42"/>
<proteinExistence type="predicted"/>
<organism evidence="2 3">
    <name type="scientific">Steccherinum ochraceum</name>
    <dbReference type="NCBI Taxonomy" id="92696"/>
    <lineage>
        <taxon>Eukaryota</taxon>
        <taxon>Fungi</taxon>
        <taxon>Dikarya</taxon>
        <taxon>Basidiomycota</taxon>
        <taxon>Agaricomycotina</taxon>
        <taxon>Agaricomycetes</taxon>
        <taxon>Polyporales</taxon>
        <taxon>Steccherinaceae</taxon>
        <taxon>Steccherinum</taxon>
    </lineage>
</organism>
<name>A0A4R0RL42_9APHY</name>
<gene>
    <name evidence="2" type="ORF">EIP91_002202</name>
</gene>
<dbReference type="PANTHER" id="PTHR38926">
    <property type="entry name" value="F-BOX DOMAIN CONTAINING PROTEIN, EXPRESSED"/>
    <property type="match status" value="1"/>
</dbReference>
<dbReference type="Gene3D" id="1.20.1280.50">
    <property type="match status" value="1"/>
</dbReference>
<dbReference type="OrthoDB" id="3268380at2759"/>
<evidence type="ECO:0000259" key="1">
    <source>
        <dbReference type="PROSITE" id="PS50181"/>
    </source>
</evidence>
<dbReference type="SUPFAM" id="SSF81383">
    <property type="entry name" value="F-box domain"/>
    <property type="match status" value="1"/>
</dbReference>
<protein>
    <recommendedName>
        <fullName evidence="1">F-box domain-containing protein</fullName>
    </recommendedName>
</protein>
<dbReference type="Pfam" id="PF12937">
    <property type="entry name" value="F-box-like"/>
    <property type="match status" value="1"/>
</dbReference>
<keyword evidence="3" id="KW-1185">Reference proteome</keyword>
<comment type="caution">
    <text evidence="2">The sequence shown here is derived from an EMBL/GenBank/DDBJ whole genome shotgun (WGS) entry which is preliminary data.</text>
</comment>
<accession>A0A4R0RL42</accession>
<evidence type="ECO:0000313" key="3">
    <source>
        <dbReference type="Proteomes" id="UP000292702"/>
    </source>
</evidence>